<evidence type="ECO:0000313" key="2">
    <source>
        <dbReference type="Proteomes" id="UP000789920"/>
    </source>
</evidence>
<name>A0ACA9QTX1_9GLOM</name>
<sequence>PTSQSQLYMLALNNSIFANLELIATKINRNQELSGSKKNEIQKPIADSKNNLFLTKISIKSDSQPINKMFSSESHPSSNEGNKEYYKEDDIEIKFDLTNILTEL</sequence>
<evidence type="ECO:0000313" key="1">
    <source>
        <dbReference type="EMBL" id="CAG8760265.1"/>
    </source>
</evidence>
<feature type="non-terminal residue" evidence="1">
    <location>
        <position position="1"/>
    </location>
</feature>
<dbReference type="Proteomes" id="UP000789920">
    <property type="component" value="Unassembled WGS sequence"/>
</dbReference>
<protein>
    <submittedName>
        <fullName evidence="1">30635_t:CDS:1</fullName>
    </submittedName>
</protein>
<proteinExistence type="predicted"/>
<organism evidence="1 2">
    <name type="scientific">Racocetra persica</name>
    <dbReference type="NCBI Taxonomy" id="160502"/>
    <lineage>
        <taxon>Eukaryota</taxon>
        <taxon>Fungi</taxon>
        <taxon>Fungi incertae sedis</taxon>
        <taxon>Mucoromycota</taxon>
        <taxon>Glomeromycotina</taxon>
        <taxon>Glomeromycetes</taxon>
        <taxon>Diversisporales</taxon>
        <taxon>Gigasporaceae</taxon>
        <taxon>Racocetra</taxon>
    </lineage>
</organism>
<gene>
    <name evidence="1" type="ORF">RPERSI_LOCUS15160</name>
</gene>
<accession>A0ACA9QTX1</accession>
<dbReference type="EMBL" id="CAJVQC010035940">
    <property type="protein sequence ID" value="CAG8760265.1"/>
    <property type="molecule type" value="Genomic_DNA"/>
</dbReference>
<keyword evidence="2" id="KW-1185">Reference proteome</keyword>
<comment type="caution">
    <text evidence="1">The sequence shown here is derived from an EMBL/GenBank/DDBJ whole genome shotgun (WGS) entry which is preliminary data.</text>
</comment>
<reference evidence="1" key="1">
    <citation type="submission" date="2021-06" db="EMBL/GenBank/DDBJ databases">
        <authorList>
            <person name="Kallberg Y."/>
            <person name="Tangrot J."/>
            <person name="Rosling A."/>
        </authorList>
    </citation>
    <scope>NUCLEOTIDE SEQUENCE</scope>
    <source>
        <strain evidence="1">MA461A</strain>
    </source>
</reference>